<comment type="caution">
    <text evidence="1">The sequence shown here is derived from an EMBL/GenBank/DDBJ whole genome shotgun (WGS) entry which is preliminary data.</text>
</comment>
<proteinExistence type="predicted"/>
<dbReference type="AlphaFoldDB" id="A0A0B0ENY5"/>
<evidence type="ECO:0000313" key="2">
    <source>
        <dbReference type="Proteomes" id="UP000030652"/>
    </source>
</evidence>
<accession>A0A0B0ENY5</accession>
<sequence>MFLAGIQDERAYGYQISLSSCQSAESVRTGKRSGTQKPRKFLTGHGRVVAITSPHILNQEIIMSNLLQEVEKELKIPRETLTEEGVKHFLEIELSNLSIEINKLGYKYGVDSFNGLWKKLEAGEITEAECFDDLSKLEFLELEKEKVSKLLKKAA</sequence>
<gene>
    <name evidence="1" type="ORF">SCABRO_00494</name>
</gene>
<organism evidence="1 2">
    <name type="scientific">Candidatus Scalindua brodae</name>
    <dbReference type="NCBI Taxonomy" id="237368"/>
    <lineage>
        <taxon>Bacteria</taxon>
        <taxon>Pseudomonadati</taxon>
        <taxon>Planctomycetota</taxon>
        <taxon>Candidatus Brocadiia</taxon>
        <taxon>Candidatus Brocadiales</taxon>
        <taxon>Candidatus Scalinduaceae</taxon>
        <taxon>Candidatus Scalindua</taxon>
    </lineage>
</organism>
<protein>
    <submittedName>
        <fullName evidence="1">Uncharacterized protein</fullName>
    </submittedName>
</protein>
<reference evidence="1 2" key="1">
    <citation type="submission" date="2014-10" db="EMBL/GenBank/DDBJ databases">
        <title>Draft genome of anammox bacterium scalindua brodae, obtained using differential coverage binning of sequence data from two enrichment reactors.</title>
        <authorList>
            <person name="Speth D.R."/>
            <person name="Russ L."/>
            <person name="Kartal B."/>
            <person name="Op den Camp H.J."/>
            <person name="Dutilh B.E."/>
            <person name="Jetten M.S."/>
        </authorList>
    </citation>
    <scope>NUCLEOTIDE SEQUENCE [LARGE SCALE GENOMIC DNA]</scope>
    <source>
        <strain evidence="1">RU1</strain>
    </source>
</reference>
<dbReference type="EMBL" id="JRYO01000037">
    <property type="protein sequence ID" value="KHE93761.1"/>
    <property type="molecule type" value="Genomic_DNA"/>
</dbReference>
<name>A0A0B0ENY5_9BACT</name>
<dbReference type="Proteomes" id="UP000030652">
    <property type="component" value="Unassembled WGS sequence"/>
</dbReference>
<evidence type="ECO:0000313" key="1">
    <source>
        <dbReference type="EMBL" id="KHE93761.1"/>
    </source>
</evidence>